<proteinExistence type="predicted"/>
<feature type="region of interest" description="Disordered" evidence="1">
    <location>
        <begin position="1"/>
        <end position="134"/>
    </location>
</feature>
<evidence type="ECO:0000259" key="2">
    <source>
        <dbReference type="Pfam" id="PF21762"/>
    </source>
</evidence>
<protein>
    <recommendedName>
        <fullName evidence="2">Gfd2/YDR514C-like C-terminal domain-containing protein</fullName>
    </recommendedName>
</protein>
<dbReference type="PANTHER" id="PTHR28083:SF1">
    <property type="entry name" value="GOOD FOR FULL DBP5 ACTIVITY PROTEIN 2"/>
    <property type="match status" value="1"/>
</dbReference>
<dbReference type="GO" id="GO:0005634">
    <property type="term" value="C:nucleus"/>
    <property type="evidence" value="ECO:0007669"/>
    <property type="project" value="TreeGrafter"/>
</dbReference>
<name>A0AA39X1N2_9PEZI</name>
<dbReference type="Pfam" id="PF21762">
    <property type="entry name" value="DEDDh_C"/>
    <property type="match status" value="1"/>
</dbReference>
<sequence>MPAQKNSTPASSGAPKPAMSWAAVARGANRPSSASSQASPASWPALPGARQPAGPPPPPKPTPNRSNVPQDRDAPQQAKPHDPCSPIPTNGLAAEEPNNASQAQANPNWQPLPPDTFADDWDSRKKGKAKRAVHYTSPDHADRLIWALDNDALLVCIDVEKWMVPPWMRHGRRQARKVSTPTELGISVSDPLDLPLADRLNLNQRILHSRARHVRLRELCHLINERRSYYEHVCKEGCEKHFQFGQTEFAWLEQTKQILKEMLLVPRRAEEEEKEKASGFRPVALLFHDSRNDEKWLREEFDVDLNKPEFAGVFIVDTQKVTRRQGNGNPIGLMELLSDNNIMTDHSHNSGNDAIRTLVAGLIDGIHKVEECDEEETNKQSSAGTPPTASSESLKSSESGEEDQIVTGMAGIQLQQPPMLPYEALEEVRARSQGVHQFPRAQTKGVPVCCDRCLSSKHSRPECRARVLCKRCGDRKHTTEMCVLVHVQDCKLDGNCLRGCFAE</sequence>
<evidence type="ECO:0000313" key="4">
    <source>
        <dbReference type="Proteomes" id="UP001175001"/>
    </source>
</evidence>
<dbReference type="AlphaFoldDB" id="A0AA39X1N2"/>
<dbReference type="Proteomes" id="UP001175001">
    <property type="component" value="Unassembled WGS sequence"/>
</dbReference>
<accession>A0AA39X1N2</accession>
<organism evidence="3 4">
    <name type="scientific">Lasiodiplodia hormozganensis</name>
    <dbReference type="NCBI Taxonomy" id="869390"/>
    <lineage>
        <taxon>Eukaryota</taxon>
        <taxon>Fungi</taxon>
        <taxon>Dikarya</taxon>
        <taxon>Ascomycota</taxon>
        <taxon>Pezizomycotina</taxon>
        <taxon>Dothideomycetes</taxon>
        <taxon>Dothideomycetes incertae sedis</taxon>
        <taxon>Botryosphaeriales</taxon>
        <taxon>Botryosphaeriaceae</taxon>
        <taxon>Lasiodiplodia</taxon>
    </lineage>
</organism>
<comment type="caution">
    <text evidence="3">The sequence shown here is derived from an EMBL/GenBank/DDBJ whole genome shotgun (WGS) entry which is preliminary data.</text>
</comment>
<gene>
    <name evidence="3" type="ORF">DIS24_g11043</name>
</gene>
<feature type="compositionally biased region" description="Low complexity" evidence="1">
    <location>
        <begin position="31"/>
        <end position="52"/>
    </location>
</feature>
<feature type="region of interest" description="Disordered" evidence="1">
    <location>
        <begin position="372"/>
        <end position="402"/>
    </location>
</feature>
<feature type="compositionally biased region" description="Polar residues" evidence="1">
    <location>
        <begin position="1"/>
        <end position="11"/>
    </location>
</feature>
<evidence type="ECO:0000256" key="1">
    <source>
        <dbReference type="SAM" id="MobiDB-lite"/>
    </source>
</evidence>
<dbReference type="InterPro" id="IPR048519">
    <property type="entry name" value="Gfd2/YDR514C-like_C"/>
</dbReference>
<feature type="compositionally biased region" description="Polar residues" evidence="1">
    <location>
        <begin position="379"/>
        <end position="389"/>
    </location>
</feature>
<feature type="compositionally biased region" description="Basic and acidic residues" evidence="1">
    <location>
        <begin position="70"/>
        <end position="82"/>
    </location>
</feature>
<keyword evidence="4" id="KW-1185">Reference proteome</keyword>
<evidence type="ECO:0000313" key="3">
    <source>
        <dbReference type="EMBL" id="KAK0625648.1"/>
    </source>
</evidence>
<dbReference type="EMBL" id="JAUJDW010000139">
    <property type="protein sequence ID" value="KAK0625648.1"/>
    <property type="molecule type" value="Genomic_DNA"/>
</dbReference>
<feature type="compositionally biased region" description="Low complexity" evidence="1">
    <location>
        <begin position="93"/>
        <end position="108"/>
    </location>
</feature>
<feature type="domain" description="Gfd2/YDR514C-like C-terminal" evidence="2">
    <location>
        <begin position="154"/>
        <end position="360"/>
    </location>
</feature>
<dbReference type="PANTHER" id="PTHR28083">
    <property type="entry name" value="GOOD FOR FULL DBP5 ACTIVITY PROTEIN 2"/>
    <property type="match status" value="1"/>
</dbReference>
<reference evidence="3" key="1">
    <citation type="submission" date="2023-06" db="EMBL/GenBank/DDBJ databases">
        <title>Multi-omics analyses reveal the molecular pathogenesis toolkit of Lasiodiplodia hormozganensis, a cross-kingdom pathogen.</title>
        <authorList>
            <person name="Felix C."/>
            <person name="Meneses R."/>
            <person name="Goncalves M.F.M."/>
            <person name="Tilleman L."/>
            <person name="Duarte A.S."/>
            <person name="Jorrin-Novo J.V."/>
            <person name="Van De Peer Y."/>
            <person name="Deforce D."/>
            <person name="Van Nieuwerburgh F."/>
            <person name="Esteves A.C."/>
            <person name="Alves A."/>
        </authorList>
    </citation>
    <scope>NUCLEOTIDE SEQUENCE</scope>
    <source>
        <strain evidence="3">CBS 339.90</strain>
    </source>
</reference>
<dbReference type="InterPro" id="IPR040151">
    <property type="entry name" value="Gfd2/YDR514C-like"/>
</dbReference>
<feature type="compositionally biased region" description="Pro residues" evidence="1">
    <location>
        <begin position="53"/>
        <end position="62"/>
    </location>
</feature>